<dbReference type="RefSeq" id="WP_147031173.1">
    <property type="nucleotide sequence ID" value="NZ_CP042436.1"/>
</dbReference>
<keyword evidence="2 3" id="KW-0802">TPR repeat</keyword>
<protein>
    <submittedName>
        <fullName evidence="6">DUF3857 domain-containing protein</fullName>
    </submittedName>
</protein>
<evidence type="ECO:0000259" key="5">
    <source>
        <dbReference type="SMART" id="SM00460"/>
    </source>
</evidence>
<proteinExistence type="predicted"/>
<dbReference type="InterPro" id="IPR038765">
    <property type="entry name" value="Papain-like_cys_pep_sf"/>
</dbReference>
<dbReference type="InterPro" id="IPR019734">
    <property type="entry name" value="TPR_rpt"/>
</dbReference>
<dbReference type="OrthoDB" id="98874at2"/>
<evidence type="ECO:0000256" key="1">
    <source>
        <dbReference type="ARBA" id="ARBA00022737"/>
    </source>
</evidence>
<dbReference type="SMART" id="SM00028">
    <property type="entry name" value="TPR"/>
    <property type="match status" value="2"/>
</dbReference>
<reference evidence="6 7" key="1">
    <citation type="journal article" date="2017" name="Curr. Microbiol.">
        <title>Mucilaginibacter ginsenosidivorans sp. nov., Isolated from Soil of Ginseng Field.</title>
        <authorList>
            <person name="Kim M.M."/>
            <person name="Siddiqi M.Z."/>
            <person name="Im W.T."/>
        </authorList>
    </citation>
    <scope>NUCLEOTIDE SEQUENCE [LARGE SCALE GENOMIC DNA]</scope>
    <source>
        <strain evidence="6 7">Gsoil 3017</strain>
    </source>
</reference>
<dbReference type="AlphaFoldDB" id="A0A5B8UVY2"/>
<organism evidence="6 7">
    <name type="scientific">Mucilaginibacter ginsenosidivorans</name>
    <dbReference type="NCBI Taxonomy" id="398053"/>
    <lineage>
        <taxon>Bacteria</taxon>
        <taxon>Pseudomonadati</taxon>
        <taxon>Bacteroidota</taxon>
        <taxon>Sphingobacteriia</taxon>
        <taxon>Sphingobacteriales</taxon>
        <taxon>Sphingobacteriaceae</taxon>
        <taxon>Mucilaginibacter</taxon>
    </lineage>
</organism>
<evidence type="ECO:0000313" key="6">
    <source>
        <dbReference type="EMBL" id="QEC62596.1"/>
    </source>
</evidence>
<dbReference type="PROSITE" id="PS50293">
    <property type="entry name" value="TPR_REGION"/>
    <property type="match status" value="1"/>
</dbReference>
<dbReference type="SUPFAM" id="SSF48452">
    <property type="entry name" value="TPR-like"/>
    <property type="match status" value="2"/>
</dbReference>
<dbReference type="Gene3D" id="2.60.40.3140">
    <property type="match status" value="1"/>
</dbReference>
<dbReference type="PANTHER" id="PTHR15704:SF7">
    <property type="entry name" value="SUPERKILLER COMPLEX PROTEIN 3"/>
    <property type="match status" value="1"/>
</dbReference>
<dbReference type="SMART" id="SM00460">
    <property type="entry name" value="TGc"/>
    <property type="match status" value="1"/>
</dbReference>
<dbReference type="Gene3D" id="3.10.620.30">
    <property type="match status" value="1"/>
</dbReference>
<keyword evidence="4" id="KW-0732">Signal</keyword>
<name>A0A5B8UVY2_9SPHI</name>
<dbReference type="InterPro" id="IPR002931">
    <property type="entry name" value="Transglutaminase-like"/>
</dbReference>
<keyword evidence="7" id="KW-1185">Reference proteome</keyword>
<feature type="domain" description="Transglutaminase-like" evidence="5">
    <location>
        <begin position="932"/>
        <end position="1000"/>
    </location>
</feature>
<dbReference type="PROSITE" id="PS50005">
    <property type="entry name" value="TPR"/>
    <property type="match status" value="2"/>
</dbReference>
<evidence type="ECO:0000313" key="7">
    <source>
        <dbReference type="Proteomes" id="UP000321479"/>
    </source>
</evidence>
<dbReference type="SUPFAM" id="SSF54001">
    <property type="entry name" value="Cysteine proteinases"/>
    <property type="match status" value="1"/>
</dbReference>
<dbReference type="Pfam" id="PF01841">
    <property type="entry name" value="Transglut_core"/>
    <property type="match status" value="1"/>
</dbReference>
<feature type="signal peptide" evidence="4">
    <location>
        <begin position="1"/>
        <end position="25"/>
    </location>
</feature>
<dbReference type="KEGG" id="mgin:FRZ54_08350"/>
<dbReference type="InterPro" id="IPR024618">
    <property type="entry name" value="DUF3857"/>
</dbReference>
<sequence length="1251" mass="143257">MITFLNLKKTFFLSILILAGSAVSAQDIMSKAWDAFFENRRADAKELFMQAAKQPGATGNALLGLSILSHGDGPALQSFNYFKQFYAQSKNPQPYVYALWNTPSINETFGKKTPEQLAFLRELATNKNYDGTIAAIAYSMLGKHYETSKKTEQANKEYANIGSVDSWAISGEFENISSSGFDKSYETLNHPEDTSAFKNKKGVKVAWHSVPYLRHDKWFDFTYYANAYNSIMFAQTFVKSDTETEVQLRIGVSGSLKVWVNDQQIISEPEERNNDLDTYIQSMKLHKGYNRILVQIGESYAERSNFLLRITDEKGDVVPNLMSTYKAQPYTRETNYTSHKIEQFAVAYFDQQIKKDANDNLSKLLLTQIYLREDKTFEARRLIEPLLKKYPNSTYLNSLLLEVFSKTNNRTGAETVKERIKMADPESSLSLTLKYQELLEQKNYDKAASVIDKLEVNYPFQREFIYLAKMNLAGYNKNQDELIKATEEAYNKFPDNQSFVYIKYLIETNLRKNTAAALEVLKKYVDNNDNYTYAKLLAGTYFTAGNSTAGLKVYQDEIYNDPIGVAIYEDLAEQYYKLQMYDKAADSYLDCIRIAPTRASYYTSLGKIYEANNQKDKSIQYYQKSLELDPSNYESIKSLRKLQNKKDVYSYFEEPDIDAIIKNAPAATDYPDDNFVMLDKETQRIVYENGGSEDKNFLVAKILTQKGIESWKQYDIDTDNGQDLTVETAEVIKANGNKIPAERNDGSLVFTNLEVGDVVNIRYKTENYFKGRLASHFWDTFYFTMGYPCVNSKYSLLISKNKKFSYKFSRQVIEPQKTSADEFDMYVWKDSKSKSLEYEDKMPALDDVANILYLTSIPDWKFVSDWYNDLASAKARKNYEVTEVVRDMFDGKANLTDMQKVEKIYDYITNNISYSSVSFRQSGWIPQNPADVINTRIGDCKDVSTLFVTMCKEAGIKAQLVLVKTRDNGLNKMVVPAIDFNHCIAKVELNARDYYIELTSQYLPFRCIYTTELNSALLDIGDDNTTNTIKYLNPATRKQNNIHRSVSIILKDRDFLINENTYKTASLAGGIREAYNELSSKDQVKKIKEAIAVEYPDNEITGLSFSNMAKNSGDTVYMKLDYQLKNITKVIAGMSVFSLPWSDKFTPSDIQIILPRATGLDLSQMYEMDNETETITVTVPAGKKIIEGLIPIKISNDILDYSIVSKMIGNKLILTRTFKLKKDFIPAEKSAEFNNIFKKMVEADNKEFAMR</sequence>
<dbReference type="Proteomes" id="UP000321479">
    <property type="component" value="Chromosome"/>
</dbReference>
<dbReference type="EMBL" id="CP042436">
    <property type="protein sequence ID" value="QEC62596.1"/>
    <property type="molecule type" value="Genomic_DNA"/>
</dbReference>
<dbReference type="PANTHER" id="PTHR15704">
    <property type="entry name" value="SUPERKILLER 3 PROTEIN-RELATED"/>
    <property type="match status" value="1"/>
</dbReference>
<evidence type="ECO:0000256" key="2">
    <source>
        <dbReference type="ARBA" id="ARBA00022803"/>
    </source>
</evidence>
<dbReference type="GO" id="GO:0055087">
    <property type="term" value="C:Ski complex"/>
    <property type="evidence" value="ECO:0007669"/>
    <property type="project" value="InterPro"/>
</dbReference>
<evidence type="ECO:0000256" key="4">
    <source>
        <dbReference type="SAM" id="SignalP"/>
    </source>
</evidence>
<keyword evidence="1" id="KW-0677">Repeat</keyword>
<gene>
    <name evidence="6" type="ORF">FRZ54_08350</name>
</gene>
<dbReference type="InterPro" id="IPR039226">
    <property type="entry name" value="Ski3/TTC37"/>
</dbReference>
<evidence type="ECO:0000256" key="3">
    <source>
        <dbReference type="PROSITE-ProRule" id="PRU00339"/>
    </source>
</evidence>
<feature type="chain" id="PRO_5022687870" evidence="4">
    <location>
        <begin position="26"/>
        <end position="1251"/>
    </location>
</feature>
<dbReference type="InterPro" id="IPR011990">
    <property type="entry name" value="TPR-like_helical_dom_sf"/>
</dbReference>
<feature type="repeat" description="TPR" evidence="3">
    <location>
        <begin position="565"/>
        <end position="598"/>
    </location>
</feature>
<dbReference type="Gene3D" id="2.60.120.1130">
    <property type="match status" value="1"/>
</dbReference>
<dbReference type="Pfam" id="PF12969">
    <property type="entry name" value="DUF3857"/>
    <property type="match status" value="1"/>
</dbReference>
<dbReference type="Gene3D" id="1.25.40.10">
    <property type="entry name" value="Tetratricopeptide repeat domain"/>
    <property type="match status" value="2"/>
</dbReference>
<dbReference type="GO" id="GO:0006401">
    <property type="term" value="P:RNA catabolic process"/>
    <property type="evidence" value="ECO:0007669"/>
    <property type="project" value="InterPro"/>
</dbReference>
<dbReference type="Pfam" id="PF00515">
    <property type="entry name" value="TPR_1"/>
    <property type="match status" value="1"/>
</dbReference>
<accession>A0A5B8UVY2</accession>
<feature type="repeat" description="TPR" evidence="3">
    <location>
        <begin position="599"/>
        <end position="632"/>
    </location>
</feature>